<accession>E6PZE5</accession>
<proteinExistence type="predicted"/>
<comment type="caution">
    <text evidence="2">The sequence shown here is derived from an EMBL/GenBank/DDBJ whole genome shotgun (WGS) entry which is preliminary data.</text>
</comment>
<dbReference type="AlphaFoldDB" id="E6PZE5"/>
<dbReference type="EMBL" id="CABN01000120">
    <property type="protein sequence ID" value="CBI00304.1"/>
    <property type="molecule type" value="Genomic_DNA"/>
</dbReference>
<name>E6PZE5_9ZZZZ</name>
<gene>
    <name evidence="2" type="ORF">CARN3_1318</name>
</gene>
<feature type="compositionally biased region" description="Polar residues" evidence="1">
    <location>
        <begin position="58"/>
        <end position="77"/>
    </location>
</feature>
<reference evidence="2" key="1">
    <citation type="submission" date="2009-10" db="EMBL/GenBank/DDBJ databases">
        <title>Diversity of trophic interactions inside an arsenic-rich microbial ecosystem.</title>
        <authorList>
            <person name="Bertin P.N."/>
            <person name="Heinrich-Salmeron A."/>
            <person name="Pelletier E."/>
            <person name="Goulhen-Chollet F."/>
            <person name="Arsene-Ploetze F."/>
            <person name="Gallien S."/>
            <person name="Calteau A."/>
            <person name="Vallenet D."/>
            <person name="Casiot C."/>
            <person name="Chane-Woon-Ming B."/>
            <person name="Giloteaux L."/>
            <person name="Barakat M."/>
            <person name="Bonnefoy V."/>
            <person name="Bruneel O."/>
            <person name="Chandler M."/>
            <person name="Cleiss J."/>
            <person name="Duran R."/>
            <person name="Elbaz-Poulichet F."/>
            <person name="Fonknechten N."/>
            <person name="Lauga B."/>
            <person name="Mornico D."/>
            <person name="Ortet P."/>
            <person name="Schaeffer C."/>
            <person name="Siguier P."/>
            <person name="Alexander Thil Smith A."/>
            <person name="Van Dorsselaer A."/>
            <person name="Weissenbach J."/>
            <person name="Medigue C."/>
            <person name="Le Paslier D."/>
        </authorList>
    </citation>
    <scope>NUCLEOTIDE SEQUENCE</scope>
</reference>
<protein>
    <submittedName>
        <fullName evidence="2">Uncharacterized protein</fullName>
    </submittedName>
</protein>
<organism evidence="2">
    <name type="scientific">mine drainage metagenome</name>
    <dbReference type="NCBI Taxonomy" id="410659"/>
    <lineage>
        <taxon>unclassified sequences</taxon>
        <taxon>metagenomes</taxon>
        <taxon>ecological metagenomes</taxon>
    </lineage>
</organism>
<evidence type="ECO:0000256" key="1">
    <source>
        <dbReference type="SAM" id="MobiDB-lite"/>
    </source>
</evidence>
<feature type="region of interest" description="Disordered" evidence="1">
    <location>
        <begin position="44"/>
        <end position="77"/>
    </location>
</feature>
<sequence>MGDDDSEDVGSNSALQSFAWDALGQALSEHGGIGIATSVLHKLGGASSRKNGGGKAESVSTGTGNHSGNSTVIGKPN</sequence>
<evidence type="ECO:0000313" key="2">
    <source>
        <dbReference type="EMBL" id="CBI00304.1"/>
    </source>
</evidence>